<gene>
    <name evidence="2" type="ORF">ACFODX_16600</name>
</gene>
<evidence type="ECO:0000313" key="2">
    <source>
        <dbReference type="EMBL" id="MFC3117190.1"/>
    </source>
</evidence>
<feature type="transmembrane region" description="Helical" evidence="1">
    <location>
        <begin position="38"/>
        <end position="57"/>
    </location>
</feature>
<sequence>MSNTPTQKILMEDRPVRQHQLPHLTEPAHWGVFFNRHLVWALTIIVLLPGCLMWMLASNTQVEQSHSATLIEQSRCLPEQSEMLCITLSPTQPVTARRDHTIRLRVEFENPSTFTRTSRDVHAIPLTEHNGLPTRSFNQPLYRAVLASPASQPHIKKLLVISETSTAWQRFCEWFSARLPITE</sequence>
<evidence type="ECO:0000256" key="1">
    <source>
        <dbReference type="SAM" id="Phobius"/>
    </source>
</evidence>
<keyword evidence="1" id="KW-0812">Transmembrane</keyword>
<organism evidence="2 3">
    <name type="scientific">Cellvibrio fontiphilus</name>
    <dbReference type="NCBI Taxonomy" id="1815559"/>
    <lineage>
        <taxon>Bacteria</taxon>
        <taxon>Pseudomonadati</taxon>
        <taxon>Pseudomonadota</taxon>
        <taxon>Gammaproteobacteria</taxon>
        <taxon>Cellvibrionales</taxon>
        <taxon>Cellvibrionaceae</taxon>
        <taxon>Cellvibrio</taxon>
    </lineage>
</organism>
<reference evidence="3" key="1">
    <citation type="journal article" date="2019" name="Int. J. Syst. Evol. Microbiol.">
        <title>The Global Catalogue of Microorganisms (GCM) 10K type strain sequencing project: providing services to taxonomists for standard genome sequencing and annotation.</title>
        <authorList>
            <consortium name="The Broad Institute Genomics Platform"/>
            <consortium name="The Broad Institute Genome Sequencing Center for Infectious Disease"/>
            <person name="Wu L."/>
            <person name="Ma J."/>
        </authorList>
    </citation>
    <scope>NUCLEOTIDE SEQUENCE [LARGE SCALE GENOMIC DNA]</scope>
    <source>
        <strain evidence="3">KCTC 52237</strain>
    </source>
</reference>
<dbReference type="RefSeq" id="WP_378121231.1">
    <property type="nucleotide sequence ID" value="NZ_JBHRTF010000015.1"/>
</dbReference>
<proteinExistence type="predicted"/>
<name>A0ABV7FIY8_9GAMM</name>
<keyword evidence="3" id="KW-1185">Reference proteome</keyword>
<evidence type="ECO:0000313" key="3">
    <source>
        <dbReference type="Proteomes" id="UP001595555"/>
    </source>
</evidence>
<accession>A0ABV7FIY8</accession>
<dbReference type="Proteomes" id="UP001595555">
    <property type="component" value="Unassembled WGS sequence"/>
</dbReference>
<keyword evidence="1" id="KW-0472">Membrane</keyword>
<protein>
    <submittedName>
        <fullName evidence="2">Uncharacterized protein</fullName>
    </submittedName>
</protein>
<dbReference type="EMBL" id="JBHRTF010000015">
    <property type="protein sequence ID" value="MFC3117190.1"/>
    <property type="molecule type" value="Genomic_DNA"/>
</dbReference>
<comment type="caution">
    <text evidence="2">The sequence shown here is derived from an EMBL/GenBank/DDBJ whole genome shotgun (WGS) entry which is preliminary data.</text>
</comment>
<keyword evidence="1" id="KW-1133">Transmembrane helix</keyword>